<organism evidence="1 2">
    <name type="scientific">Parasponia andersonii</name>
    <name type="common">Sponia andersonii</name>
    <dbReference type="NCBI Taxonomy" id="3476"/>
    <lineage>
        <taxon>Eukaryota</taxon>
        <taxon>Viridiplantae</taxon>
        <taxon>Streptophyta</taxon>
        <taxon>Embryophyta</taxon>
        <taxon>Tracheophyta</taxon>
        <taxon>Spermatophyta</taxon>
        <taxon>Magnoliopsida</taxon>
        <taxon>eudicotyledons</taxon>
        <taxon>Gunneridae</taxon>
        <taxon>Pentapetalae</taxon>
        <taxon>rosids</taxon>
        <taxon>fabids</taxon>
        <taxon>Rosales</taxon>
        <taxon>Cannabaceae</taxon>
        <taxon>Parasponia</taxon>
    </lineage>
</organism>
<evidence type="ECO:0000313" key="2">
    <source>
        <dbReference type="Proteomes" id="UP000237105"/>
    </source>
</evidence>
<accession>A0A2P5CYV8</accession>
<evidence type="ECO:0000313" key="1">
    <source>
        <dbReference type="EMBL" id="PON66232.1"/>
    </source>
</evidence>
<gene>
    <name evidence="1" type="ORF">PanWU01x14_110980</name>
</gene>
<dbReference type="Proteomes" id="UP000237105">
    <property type="component" value="Unassembled WGS sequence"/>
</dbReference>
<reference evidence="2" key="1">
    <citation type="submission" date="2016-06" db="EMBL/GenBank/DDBJ databases">
        <title>Parallel loss of symbiosis genes in relatives of nitrogen-fixing non-legume Parasponia.</title>
        <authorList>
            <person name="Van Velzen R."/>
            <person name="Holmer R."/>
            <person name="Bu F."/>
            <person name="Rutten L."/>
            <person name="Van Zeijl A."/>
            <person name="Liu W."/>
            <person name="Santuari L."/>
            <person name="Cao Q."/>
            <person name="Sharma T."/>
            <person name="Shen D."/>
            <person name="Roswanjaya Y."/>
            <person name="Wardhani T."/>
            <person name="Kalhor M.S."/>
            <person name="Jansen J."/>
            <person name="Van den Hoogen J."/>
            <person name="Gungor B."/>
            <person name="Hartog M."/>
            <person name="Hontelez J."/>
            <person name="Verver J."/>
            <person name="Yang W.-C."/>
            <person name="Schijlen E."/>
            <person name="Repin R."/>
            <person name="Schilthuizen M."/>
            <person name="Schranz E."/>
            <person name="Heidstra R."/>
            <person name="Miyata K."/>
            <person name="Fedorova E."/>
            <person name="Kohlen W."/>
            <person name="Bisseling T."/>
            <person name="Smit S."/>
            <person name="Geurts R."/>
        </authorList>
    </citation>
    <scope>NUCLEOTIDE SEQUENCE [LARGE SCALE GENOMIC DNA]</scope>
    <source>
        <strain evidence="2">cv. WU1-14</strain>
    </source>
</reference>
<sequence length="97" mass="11351">MRNLHQICDNIMRHDTGKRTRMTVALHHLLHGMDDPVGKRGIAKTRIYYRRKQGREQQRPKLRWIQMLELEAYVSLGFGDGSVIFHTWEGGSLACVY</sequence>
<dbReference type="AlphaFoldDB" id="A0A2P5CYV8"/>
<name>A0A2P5CYV8_PARAD</name>
<protein>
    <submittedName>
        <fullName evidence="1">Uncharacterized protein</fullName>
    </submittedName>
</protein>
<dbReference type="EMBL" id="JXTB01000081">
    <property type="protein sequence ID" value="PON66232.1"/>
    <property type="molecule type" value="Genomic_DNA"/>
</dbReference>
<keyword evidence="2" id="KW-1185">Reference proteome</keyword>
<proteinExistence type="predicted"/>
<comment type="caution">
    <text evidence="1">The sequence shown here is derived from an EMBL/GenBank/DDBJ whole genome shotgun (WGS) entry which is preliminary data.</text>
</comment>